<comment type="caution">
    <text evidence="2">The sequence shown here is derived from an EMBL/GenBank/DDBJ whole genome shotgun (WGS) entry which is preliminary data.</text>
</comment>
<reference evidence="2" key="2">
    <citation type="submission" date="2023-02" db="EMBL/GenBank/DDBJ databases">
        <authorList>
            <person name="Concha-Toloza M."/>
            <person name="Lopez-Cantillo M."/>
            <person name="Molina-Mora J."/>
            <person name="Collado L."/>
        </authorList>
    </citation>
    <scope>NUCLEOTIDE SEQUENCE</scope>
    <source>
        <strain evidence="2">FR1p273A</strain>
    </source>
</reference>
<organism evidence="2 3">
    <name type="scientific">Aliarcobacter butzleri</name>
    <dbReference type="NCBI Taxonomy" id="28197"/>
    <lineage>
        <taxon>Bacteria</taxon>
        <taxon>Pseudomonadati</taxon>
        <taxon>Campylobacterota</taxon>
        <taxon>Epsilonproteobacteria</taxon>
        <taxon>Campylobacterales</taxon>
        <taxon>Arcobacteraceae</taxon>
        <taxon>Aliarcobacter</taxon>
    </lineage>
</organism>
<proteinExistence type="predicted"/>
<evidence type="ECO:0000259" key="1">
    <source>
        <dbReference type="Pfam" id="PF01850"/>
    </source>
</evidence>
<reference evidence="2" key="1">
    <citation type="journal article" date="2023" name="Antibiotics">
        <title>Genomic Characterization of Antibiotic-Resistant Campylobacterales Isolated from Chilean Poultry Meat.</title>
        <authorList>
            <person name="Concha-Toloza M."/>
            <person name="Lopez-Cantillo M."/>
            <person name="Molina-Mora J.A."/>
            <person name="Collado L."/>
        </authorList>
    </citation>
    <scope>NUCLEOTIDE SEQUENCE</scope>
    <source>
        <strain evidence="2">FR1p273A</strain>
    </source>
</reference>
<protein>
    <submittedName>
        <fullName evidence="2">PIN domain-containing protein</fullName>
    </submittedName>
</protein>
<evidence type="ECO:0000313" key="2">
    <source>
        <dbReference type="EMBL" id="MDK2062867.1"/>
    </source>
</evidence>
<dbReference type="Gene3D" id="3.40.50.1010">
    <property type="entry name" value="5'-nuclease"/>
    <property type="match status" value="1"/>
</dbReference>
<dbReference type="Pfam" id="PF01850">
    <property type="entry name" value="PIN"/>
    <property type="match status" value="1"/>
</dbReference>
<dbReference type="RefSeq" id="WP_260876277.1">
    <property type="nucleotide sequence ID" value="NZ_CABVRB010000018.1"/>
</dbReference>
<sequence>MAKSTEYFEQIELGSMEVEILSDVLMEAFFVLTKFYKLPKIEVISDLKTILSFEGVVNKDKVILFETLSIIENKNIDFVDALICAKCKFQNYEKLSFDKDLSKC</sequence>
<dbReference type="EMBL" id="JAQTJH010000013">
    <property type="protein sequence ID" value="MDK2062867.1"/>
    <property type="molecule type" value="Genomic_DNA"/>
</dbReference>
<dbReference type="AlphaFoldDB" id="A0AAW6VPX3"/>
<dbReference type="InterPro" id="IPR002716">
    <property type="entry name" value="PIN_dom"/>
</dbReference>
<dbReference type="Proteomes" id="UP001237843">
    <property type="component" value="Unassembled WGS sequence"/>
</dbReference>
<evidence type="ECO:0000313" key="3">
    <source>
        <dbReference type="Proteomes" id="UP001237843"/>
    </source>
</evidence>
<accession>A0AAW6VPX3</accession>
<gene>
    <name evidence="2" type="ORF">PT520_10085</name>
</gene>
<dbReference type="SUPFAM" id="SSF88723">
    <property type="entry name" value="PIN domain-like"/>
    <property type="match status" value="1"/>
</dbReference>
<name>A0AAW6VPX3_9BACT</name>
<dbReference type="InterPro" id="IPR029060">
    <property type="entry name" value="PIN-like_dom_sf"/>
</dbReference>
<feature type="domain" description="PIN" evidence="1">
    <location>
        <begin position="18"/>
        <end position="103"/>
    </location>
</feature>